<protein>
    <submittedName>
        <fullName evidence="5">PfkB</fullName>
    </submittedName>
</protein>
<evidence type="ECO:0000256" key="2">
    <source>
        <dbReference type="ARBA" id="ARBA00022679"/>
    </source>
</evidence>
<gene>
    <name evidence="5" type="ordered locus">Rfer_2764</name>
</gene>
<proteinExistence type="inferred from homology"/>
<dbReference type="STRING" id="338969.Rfer_2764"/>
<dbReference type="Pfam" id="PF00294">
    <property type="entry name" value="PfkB"/>
    <property type="match status" value="1"/>
</dbReference>
<dbReference type="InterPro" id="IPR052700">
    <property type="entry name" value="Carb_kinase_PfkB-like"/>
</dbReference>
<evidence type="ECO:0000256" key="3">
    <source>
        <dbReference type="ARBA" id="ARBA00022777"/>
    </source>
</evidence>
<dbReference type="OrthoDB" id="9795789at2"/>
<dbReference type="SUPFAM" id="SSF53613">
    <property type="entry name" value="Ribokinase-like"/>
    <property type="match status" value="1"/>
</dbReference>
<dbReference type="PANTHER" id="PTHR43320:SF3">
    <property type="entry name" value="CARBOHYDRATE KINASE PFKB DOMAIN-CONTAINING PROTEIN"/>
    <property type="match status" value="1"/>
</dbReference>
<dbReference type="Gene3D" id="3.30.1110.10">
    <property type="match status" value="1"/>
</dbReference>
<evidence type="ECO:0000256" key="1">
    <source>
        <dbReference type="ARBA" id="ARBA00010688"/>
    </source>
</evidence>
<comment type="similarity">
    <text evidence="1">Belongs to the carbohydrate kinase PfkB family.</text>
</comment>
<dbReference type="InterPro" id="IPR002173">
    <property type="entry name" value="Carboh/pur_kinase_PfkB_CS"/>
</dbReference>
<organism evidence="5 6">
    <name type="scientific">Albidiferax ferrireducens (strain ATCC BAA-621 / DSM 15236 / T118)</name>
    <name type="common">Rhodoferax ferrireducens</name>
    <dbReference type="NCBI Taxonomy" id="338969"/>
    <lineage>
        <taxon>Bacteria</taxon>
        <taxon>Pseudomonadati</taxon>
        <taxon>Pseudomonadota</taxon>
        <taxon>Betaproteobacteria</taxon>
        <taxon>Burkholderiales</taxon>
        <taxon>Comamonadaceae</taxon>
        <taxon>Rhodoferax</taxon>
    </lineage>
</organism>
<dbReference type="GO" id="GO:0016301">
    <property type="term" value="F:kinase activity"/>
    <property type="evidence" value="ECO:0007669"/>
    <property type="project" value="UniProtKB-KW"/>
</dbReference>
<dbReference type="PROSITE" id="PS00584">
    <property type="entry name" value="PFKB_KINASES_2"/>
    <property type="match status" value="1"/>
</dbReference>
<accession>Q21US7</accession>
<reference evidence="6" key="1">
    <citation type="submission" date="2006-02" db="EMBL/GenBank/DDBJ databases">
        <title>Complete sequence of chromosome of Rhodoferax ferrireducens DSM 15236.</title>
        <authorList>
            <person name="Copeland A."/>
            <person name="Lucas S."/>
            <person name="Lapidus A."/>
            <person name="Barry K."/>
            <person name="Detter J.C."/>
            <person name="Glavina del Rio T."/>
            <person name="Hammon N."/>
            <person name="Israni S."/>
            <person name="Pitluck S."/>
            <person name="Brettin T."/>
            <person name="Bruce D."/>
            <person name="Han C."/>
            <person name="Tapia R."/>
            <person name="Gilna P."/>
            <person name="Kiss H."/>
            <person name="Schmutz J."/>
            <person name="Larimer F."/>
            <person name="Land M."/>
            <person name="Kyrpides N."/>
            <person name="Ivanova N."/>
            <person name="Richardson P."/>
        </authorList>
    </citation>
    <scope>NUCLEOTIDE SEQUENCE [LARGE SCALE GENOMIC DNA]</scope>
    <source>
        <strain evidence="6">ATCC BAA-621 / DSM 15236 / T118</strain>
    </source>
</reference>
<dbReference type="InterPro" id="IPR011611">
    <property type="entry name" value="PfkB_dom"/>
</dbReference>
<dbReference type="AlphaFoldDB" id="Q21US7"/>
<dbReference type="CDD" id="cd01168">
    <property type="entry name" value="adenosine_kinase"/>
    <property type="match status" value="1"/>
</dbReference>
<dbReference type="eggNOG" id="COG0524">
    <property type="taxonomic scope" value="Bacteria"/>
</dbReference>
<evidence type="ECO:0000259" key="4">
    <source>
        <dbReference type="Pfam" id="PF00294"/>
    </source>
</evidence>
<dbReference type="InterPro" id="IPR029056">
    <property type="entry name" value="Ribokinase-like"/>
</dbReference>
<keyword evidence="2" id="KW-0808">Transferase</keyword>
<evidence type="ECO:0000313" key="5">
    <source>
        <dbReference type="EMBL" id="ABD70476.1"/>
    </source>
</evidence>
<evidence type="ECO:0000313" key="6">
    <source>
        <dbReference type="Proteomes" id="UP000008332"/>
    </source>
</evidence>
<dbReference type="EMBL" id="CP000267">
    <property type="protein sequence ID" value="ABD70476.1"/>
    <property type="molecule type" value="Genomic_DNA"/>
</dbReference>
<dbReference type="Gene3D" id="3.40.1190.20">
    <property type="match status" value="1"/>
</dbReference>
<name>Q21US7_ALBFT</name>
<keyword evidence="6" id="KW-1185">Reference proteome</keyword>
<dbReference type="KEGG" id="rfr:Rfer_2764"/>
<feature type="domain" description="Carbohydrate kinase PfkB" evidence="4">
    <location>
        <begin position="74"/>
        <end position="345"/>
    </location>
</feature>
<keyword evidence="3" id="KW-0418">Kinase</keyword>
<sequence length="370" mass="39544">MACRSCRYTSSLQRVTAQHCEIKKYFSMKTYDLYAIGNALVDSEYEVSDTQLQAMGVDKRHMTLIDATRRLELLGHLDAVTARRTGGGSAGNTVVALAQLGGKAFYSCRVADDELGAFYTQDLIANGVATNLTRTLPAPGQTGSCMVMVTPDAERSMSTFLGATAELDHTALHECDIAKSKIYYMEGYLAASPTGLQAALQGRQMAQEAGVALATTLSDVSMINFCRPGLDAIIGQGLDYLFCNEEEAQVWCGTQDLQVICQQFSQLARTVCLTRGPQGCVVLEGTQQTTVPAASVKALDTNGAGDMFAGAFLYAVTHGHSHAQAAWLANQAAGQVVSQYGNRLTSEILGGIKSRAEKMRLSDGVLCDGN</sequence>
<dbReference type="PANTHER" id="PTHR43320">
    <property type="entry name" value="SUGAR KINASE"/>
    <property type="match status" value="1"/>
</dbReference>
<dbReference type="HOGENOM" id="CLU_027634_5_1_4"/>
<dbReference type="Proteomes" id="UP000008332">
    <property type="component" value="Chromosome"/>
</dbReference>